<evidence type="ECO:0000313" key="3">
    <source>
        <dbReference type="Proteomes" id="UP000293162"/>
    </source>
</evidence>
<dbReference type="EMBL" id="SEWF01000092">
    <property type="protein sequence ID" value="RYU91783.1"/>
    <property type="molecule type" value="Genomic_DNA"/>
</dbReference>
<dbReference type="SUPFAM" id="SSF53167">
    <property type="entry name" value="Purine and uridine phosphorylases"/>
    <property type="match status" value="1"/>
</dbReference>
<evidence type="ECO:0000259" key="1">
    <source>
        <dbReference type="Pfam" id="PF01048"/>
    </source>
</evidence>
<protein>
    <recommendedName>
        <fullName evidence="1">Nucleoside phosphorylase domain-containing protein</fullName>
    </recommendedName>
</protein>
<dbReference type="PANTHER" id="PTHR46832">
    <property type="entry name" value="5'-METHYLTHIOADENOSINE/S-ADENOSYLHOMOCYSTEINE NUCLEOSIDASE"/>
    <property type="match status" value="1"/>
</dbReference>
<dbReference type="Gene3D" id="3.40.50.1580">
    <property type="entry name" value="Nucleoside phosphorylase domain"/>
    <property type="match status" value="1"/>
</dbReference>
<dbReference type="InterPro" id="IPR035994">
    <property type="entry name" value="Nucleoside_phosphorylase_sf"/>
</dbReference>
<dbReference type="AlphaFoldDB" id="A0A4Q5LR06"/>
<sequence>MNIIDIFLINGDLEHNVQGYFYKLFFSGRTALKDNTLLIFYESNSIINTIEKFSPETKYRVWIHLGIPSQLLNKSTLKESDVNAFFETSIFDEKGIKYNFITRNSKTQVDSLILKLQKLKPNFKGNVFPVVDAINAHLDPPDVEINEIPKQNNSVQNSQSLKNNQPASNIILSSEPNLPTIVVINALQQEQDPMFNIFKNVVKSDLLINKHKLNLRKLKNDNGKEIIIGFLRQDDMGMVDASILTSQAIEILKPKTIVMTGVCGGKPNNININYGDIIIPRQSFTFQFGKITESNKDDDSTIFNKSLQVSPCGNLITNFSGDLDSIISNVKNNVRKNKVLLTKIQQINKHEKEVHKIINIDNLNSHCAEDIACSTSVINKKGFFDDIIKENSRNAIAVEMESYGVARACQLSESGTKCLIIKSVMDKSEGKNDIYKEYAAFTSAYFFYELVKKGLI</sequence>
<dbReference type="GO" id="GO:0008782">
    <property type="term" value="F:adenosylhomocysteine nucleosidase activity"/>
    <property type="evidence" value="ECO:0007669"/>
    <property type="project" value="TreeGrafter"/>
</dbReference>
<dbReference type="GO" id="GO:0008930">
    <property type="term" value="F:methylthioadenosine nucleosidase activity"/>
    <property type="evidence" value="ECO:0007669"/>
    <property type="project" value="TreeGrafter"/>
</dbReference>
<accession>A0A4Q5LR06</accession>
<dbReference type="GO" id="GO:0009116">
    <property type="term" value="P:nucleoside metabolic process"/>
    <property type="evidence" value="ECO:0007669"/>
    <property type="project" value="InterPro"/>
</dbReference>
<dbReference type="RefSeq" id="WP_130024283.1">
    <property type="nucleotide sequence ID" value="NZ_SEWF01000092.1"/>
</dbReference>
<dbReference type="GO" id="GO:0005829">
    <property type="term" value="C:cytosol"/>
    <property type="evidence" value="ECO:0007669"/>
    <property type="project" value="TreeGrafter"/>
</dbReference>
<proteinExistence type="predicted"/>
<comment type="caution">
    <text evidence="2">The sequence shown here is derived from an EMBL/GenBank/DDBJ whole genome shotgun (WGS) entry which is preliminary data.</text>
</comment>
<organism evidence="2 3">
    <name type="scientific">Emticicia agri</name>
    <dbReference type="NCBI Taxonomy" id="2492393"/>
    <lineage>
        <taxon>Bacteria</taxon>
        <taxon>Pseudomonadati</taxon>
        <taxon>Bacteroidota</taxon>
        <taxon>Cytophagia</taxon>
        <taxon>Cytophagales</taxon>
        <taxon>Leadbetterellaceae</taxon>
        <taxon>Emticicia</taxon>
    </lineage>
</organism>
<dbReference type="GO" id="GO:0019284">
    <property type="term" value="P:L-methionine salvage from S-adenosylmethionine"/>
    <property type="evidence" value="ECO:0007669"/>
    <property type="project" value="TreeGrafter"/>
</dbReference>
<feature type="domain" description="Nucleoside phosphorylase" evidence="1">
    <location>
        <begin position="232"/>
        <end position="432"/>
    </location>
</feature>
<reference evidence="2 3" key="1">
    <citation type="submission" date="2019-02" db="EMBL/GenBank/DDBJ databases">
        <title>Bacterial novel species Emticicia sp. 17J42-9 isolated from soil.</title>
        <authorList>
            <person name="Jung H.-Y."/>
        </authorList>
    </citation>
    <scope>NUCLEOTIDE SEQUENCE [LARGE SCALE GENOMIC DNA]</scope>
    <source>
        <strain evidence="2 3">17J42-9</strain>
    </source>
</reference>
<dbReference type="InterPro" id="IPR000845">
    <property type="entry name" value="Nucleoside_phosphorylase_d"/>
</dbReference>
<gene>
    <name evidence="2" type="ORF">EWM59_26765</name>
</gene>
<keyword evidence="3" id="KW-1185">Reference proteome</keyword>
<dbReference type="PANTHER" id="PTHR46832:SF1">
    <property type="entry name" value="5'-METHYLTHIOADENOSINE_S-ADENOSYLHOMOCYSTEINE NUCLEOSIDASE"/>
    <property type="match status" value="1"/>
</dbReference>
<dbReference type="Proteomes" id="UP000293162">
    <property type="component" value="Unassembled WGS sequence"/>
</dbReference>
<dbReference type="OrthoDB" id="2988699at2"/>
<name>A0A4Q5LR06_9BACT</name>
<evidence type="ECO:0000313" key="2">
    <source>
        <dbReference type="EMBL" id="RYU91783.1"/>
    </source>
</evidence>
<dbReference type="Pfam" id="PF01048">
    <property type="entry name" value="PNP_UDP_1"/>
    <property type="match status" value="1"/>
</dbReference>